<dbReference type="EMBL" id="ML978159">
    <property type="protein sequence ID" value="KAF2034870.1"/>
    <property type="molecule type" value="Genomic_DNA"/>
</dbReference>
<evidence type="ECO:0000313" key="3">
    <source>
        <dbReference type="EMBL" id="KAF2034870.1"/>
    </source>
</evidence>
<feature type="transmembrane region" description="Helical" evidence="2">
    <location>
        <begin position="175"/>
        <end position="196"/>
    </location>
</feature>
<feature type="compositionally biased region" description="Low complexity" evidence="1">
    <location>
        <begin position="130"/>
        <end position="145"/>
    </location>
</feature>
<comment type="caution">
    <text evidence="3">The sequence shown here is derived from an EMBL/GenBank/DDBJ whole genome shotgun (WGS) entry which is preliminary data.</text>
</comment>
<keyword evidence="2" id="KW-0472">Membrane</keyword>
<feature type="region of interest" description="Disordered" evidence="1">
    <location>
        <begin position="130"/>
        <end position="166"/>
    </location>
</feature>
<proteinExistence type="predicted"/>
<protein>
    <submittedName>
        <fullName evidence="3">Uncharacterized protein</fullName>
    </submittedName>
</protein>
<organism evidence="3 4">
    <name type="scientific">Setomelanomma holmii</name>
    <dbReference type="NCBI Taxonomy" id="210430"/>
    <lineage>
        <taxon>Eukaryota</taxon>
        <taxon>Fungi</taxon>
        <taxon>Dikarya</taxon>
        <taxon>Ascomycota</taxon>
        <taxon>Pezizomycotina</taxon>
        <taxon>Dothideomycetes</taxon>
        <taxon>Pleosporomycetidae</taxon>
        <taxon>Pleosporales</taxon>
        <taxon>Pleosporineae</taxon>
        <taxon>Phaeosphaeriaceae</taxon>
        <taxon>Setomelanomma</taxon>
    </lineage>
</organism>
<evidence type="ECO:0000256" key="2">
    <source>
        <dbReference type="SAM" id="Phobius"/>
    </source>
</evidence>
<evidence type="ECO:0000256" key="1">
    <source>
        <dbReference type="SAM" id="MobiDB-lite"/>
    </source>
</evidence>
<dbReference type="Proteomes" id="UP000799777">
    <property type="component" value="Unassembled WGS sequence"/>
</dbReference>
<keyword evidence="2" id="KW-1133">Transmembrane helix</keyword>
<dbReference type="AlphaFoldDB" id="A0A9P4HH27"/>
<evidence type="ECO:0000313" key="4">
    <source>
        <dbReference type="Proteomes" id="UP000799777"/>
    </source>
</evidence>
<feature type="region of interest" description="Disordered" evidence="1">
    <location>
        <begin position="207"/>
        <end position="231"/>
    </location>
</feature>
<dbReference type="OrthoDB" id="4770059at2759"/>
<reference evidence="3" key="1">
    <citation type="journal article" date="2020" name="Stud. Mycol.">
        <title>101 Dothideomycetes genomes: a test case for predicting lifestyles and emergence of pathogens.</title>
        <authorList>
            <person name="Haridas S."/>
            <person name="Albert R."/>
            <person name="Binder M."/>
            <person name="Bloem J."/>
            <person name="Labutti K."/>
            <person name="Salamov A."/>
            <person name="Andreopoulos B."/>
            <person name="Baker S."/>
            <person name="Barry K."/>
            <person name="Bills G."/>
            <person name="Bluhm B."/>
            <person name="Cannon C."/>
            <person name="Castanera R."/>
            <person name="Culley D."/>
            <person name="Daum C."/>
            <person name="Ezra D."/>
            <person name="Gonzalez J."/>
            <person name="Henrissat B."/>
            <person name="Kuo A."/>
            <person name="Liang C."/>
            <person name="Lipzen A."/>
            <person name="Lutzoni F."/>
            <person name="Magnuson J."/>
            <person name="Mondo S."/>
            <person name="Nolan M."/>
            <person name="Ohm R."/>
            <person name="Pangilinan J."/>
            <person name="Park H.-J."/>
            <person name="Ramirez L."/>
            <person name="Alfaro M."/>
            <person name="Sun H."/>
            <person name="Tritt A."/>
            <person name="Yoshinaga Y."/>
            <person name="Zwiers L.-H."/>
            <person name="Turgeon B."/>
            <person name="Goodwin S."/>
            <person name="Spatafora J."/>
            <person name="Crous P."/>
            <person name="Grigoriev I."/>
        </authorList>
    </citation>
    <scope>NUCLEOTIDE SEQUENCE</scope>
    <source>
        <strain evidence="3">CBS 110217</strain>
    </source>
</reference>
<accession>A0A9P4HH27</accession>
<sequence>MPRKRQSLEDTSGCLPTAYNYQSTAYYSPAGCPSGYTPACSQPNTINKVTETAYTCCPTFSCLTSKRLDVWPFQSSFGCASNYGGVGSVQVTVSDRYSKTLGIEKYDANGGINAFAVQVRFQSTDFVSTTSSMAPTSTPATTASSRVQTSTPTSTRASNANSAPSYTGLSTGAKAGIGVGVALGIVALVALLWLVYRIGQRRLEATQGHEQEHSGAAPPEVKPPLPPYHNEEAWAHSGMTQAAYPRGSATMAYPEDRHEVSGQTKVVHEM</sequence>
<feature type="compositionally biased region" description="Polar residues" evidence="1">
    <location>
        <begin position="146"/>
        <end position="166"/>
    </location>
</feature>
<keyword evidence="2" id="KW-0812">Transmembrane</keyword>
<keyword evidence="4" id="KW-1185">Reference proteome</keyword>
<name>A0A9P4HH27_9PLEO</name>
<gene>
    <name evidence="3" type="ORF">EK21DRAFT_107501</name>
</gene>